<protein>
    <submittedName>
        <fullName evidence="2">Polyketide cyclase</fullName>
    </submittedName>
</protein>
<dbReference type="Proteomes" id="UP000305778">
    <property type="component" value="Unassembled WGS sequence"/>
</dbReference>
<reference evidence="2 3" key="1">
    <citation type="submission" date="2019-04" db="EMBL/GenBank/DDBJ databases">
        <title>Streptomyces oryziradicis sp. nov., a novel actinomycete isolated from rhizosphere soil of rice (Oryza sativa L.).</title>
        <authorList>
            <person name="Li C."/>
        </authorList>
    </citation>
    <scope>NUCLEOTIDE SEQUENCE [LARGE SCALE GENOMIC DNA]</scope>
    <source>
        <strain evidence="2 3">NEAU-C40</strain>
    </source>
</reference>
<evidence type="ECO:0000256" key="1">
    <source>
        <dbReference type="SAM" id="MobiDB-lite"/>
    </source>
</evidence>
<evidence type="ECO:0000313" key="3">
    <source>
        <dbReference type="Proteomes" id="UP000305778"/>
    </source>
</evidence>
<gene>
    <name evidence="2" type="ORF">FCI23_49280</name>
</gene>
<sequence length="223" mass="24410">MRVPPTRPMSSASPRRLHVGNVPLPRQARDEMTRSVHTVDQENVSATLTVAVPAARVFAVLADPTTHSAIDGTGWVQESVDRTPLTEVGQIFRMDMYHANHPNGDYQVVNKVQVLDPPRAIGWLTGQEKGDGHLEFGGWIWRYDLAPLGPSETEVTLTYDWSVVPQFIRDRGIQFPPFGPEHLTNSLHHLAELAELAAPTAGPGRPGADARGLPNSQGPAARR</sequence>
<name>A0A4U0RPI7_9ACTN</name>
<dbReference type="OrthoDB" id="6624781at2"/>
<dbReference type="InterPro" id="IPR023393">
    <property type="entry name" value="START-like_dom_sf"/>
</dbReference>
<dbReference type="SUPFAM" id="SSF55961">
    <property type="entry name" value="Bet v1-like"/>
    <property type="match status" value="1"/>
</dbReference>
<feature type="compositionally biased region" description="Low complexity" evidence="1">
    <location>
        <begin position="199"/>
        <end position="214"/>
    </location>
</feature>
<keyword evidence="3" id="KW-1185">Reference proteome</keyword>
<evidence type="ECO:0000313" key="2">
    <source>
        <dbReference type="EMBL" id="TJZ97843.1"/>
    </source>
</evidence>
<dbReference type="Gene3D" id="3.30.530.20">
    <property type="match status" value="1"/>
</dbReference>
<dbReference type="AlphaFoldDB" id="A0A4U0RPI7"/>
<dbReference type="EMBL" id="SUMC01000139">
    <property type="protein sequence ID" value="TJZ97843.1"/>
    <property type="molecule type" value="Genomic_DNA"/>
</dbReference>
<proteinExistence type="predicted"/>
<accession>A0A4U0RPI7</accession>
<comment type="caution">
    <text evidence="2">The sequence shown here is derived from an EMBL/GenBank/DDBJ whole genome shotgun (WGS) entry which is preliminary data.</text>
</comment>
<feature type="region of interest" description="Disordered" evidence="1">
    <location>
        <begin position="199"/>
        <end position="223"/>
    </location>
</feature>
<organism evidence="2 3">
    <name type="scientific">Actinacidiphila oryziradicis</name>
    <dbReference type="NCBI Taxonomy" id="2571141"/>
    <lineage>
        <taxon>Bacteria</taxon>
        <taxon>Bacillati</taxon>
        <taxon>Actinomycetota</taxon>
        <taxon>Actinomycetes</taxon>
        <taxon>Kitasatosporales</taxon>
        <taxon>Streptomycetaceae</taxon>
        <taxon>Actinacidiphila</taxon>
    </lineage>
</organism>